<feature type="compositionally biased region" description="Low complexity" evidence="1">
    <location>
        <begin position="69"/>
        <end position="118"/>
    </location>
</feature>
<feature type="region of interest" description="Disordered" evidence="1">
    <location>
        <begin position="51"/>
        <end position="118"/>
    </location>
</feature>
<evidence type="ECO:0000256" key="1">
    <source>
        <dbReference type="SAM" id="MobiDB-lite"/>
    </source>
</evidence>
<evidence type="ECO:0008006" key="3">
    <source>
        <dbReference type="Google" id="ProtNLM"/>
    </source>
</evidence>
<proteinExistence type="predicted"/>
<name>A0AB39C797_9CAUD</name>
<dbReference type="EMBL" id="PP965177">
    <property type="protein sequence ID" value="XDJ02441.1"/>
    <property type="molecule type" value="Genomic_DNA"/>
</dbReference>
<reference evidence="2" key="1">
    <citation type="submission" date="2024-06" db="EMBL/GenBank/DDBJ databases">
        <authorList>
            <person name="Lee H."/>
            <person name="Agrawal S."/>
        </authorList>
    </citation>
    <scope>NUCLEOTIDE SEQUENCE</scope>
</reference>
<organism evidence="2">
    <name type="scientific">Bacillus phage KoopaTroopa</name>
    <dbReference type="NCBI Taxonomy" id="3234046"/>
    <lineage>
        <taxon>Viruses</taxon>
        <taxon>Duplodnaviria</taxon>
        <taxon>Heunggongvirae</taxon>
        <taxon>Uroviricota</taxon>
        <taxon>Caudoviricetes</taxon>
    </lineage>
</organism>
<sequence>MMLMKKSLPILLTMMMAFGMVGCGGVPQNNSNIEQNESDCDLDDLYEGDEDCGFSKKKKKTSTTNGVVSTPKTSTSKPSTTKPSTKSSTPKSSTSTPKVNISKPSTSVSRPSTPSRSK</sequence>
<dbReference type="PROSITE" id="PS51257">
    <property type="entry name" value="PROKAR_LIPOPROTEIN"/>
    <property type="match status" value="1"/>
</dbReference>
<accession>A0AB39C797</accession>
<evidence type="ECO:0000313" key="2">
    <source>
        <dbReference type="EMBL" id="XDJ02441.1"/>
    </source>
</evidence>
<protein>
    <recommendedName>
        <fullName evidence="3">Lipoprotein</fullName>
    </recommendedName>
</protein>